<dbReference type="PANTHER" id="PTHR46369:SF1">
    <property type="entry name" value="PROTEIN CELLULOSE SYNTHASE INTERACTIVE 3"/>
    <property type="match status" value="1"/>
</dbReference>
<evidence type="ECO:0000313" key="4">
    <source>
        <dbReference type="Proteomes" id="UP000188268"/>
    </source>
</evidence>
<evidence type="ECO:0000313" key="3">
    <source>
        <dbReference type="EMBL" id="OMO53847.1"/>
    </source>
</evidence>
<dbReference type="EMBL" id="AWWV01015125">
    <property type="protein sequence ID" value="OMO53847.1"/>
    <property type="molecule type" value="Genomic_DNA"/>
</dbReference>
<feature type="repeat" description="ARM" evidence="2">
    <location>
        <begin position="174"/>
        <end position="218"/>
    </location>
</feature>
<dbReference type="PROSITE" id="PS50176">
    <property type="entry name" value="ARM_REPEAT"/>
    <property type="match status" value="1"/>
</dbReference>
<dbReference type="SMART" id="SM00185">
    <property type="entry name" value="ARM"/>
    <property type="match status" value="4"/>
</dbReference>
<dbReference type="InterPro" id="IPR011989">
    <property type="entry name" value="ARM-like"/>
</dbReference>
<keyword evidence="4" id="KW-1185">Reference proteome</keyword>
<sequence>MSSPSEKELITARLLGIAKAKKEARALLGSHGQAMPLFISILRIGTPVTKLNVAATLSALCKDDDLRLKMLLAGCIPPLLSLLKSESTEARKATTNAIYEVSFGGLSDDHFGALRNLCGEKDGYWRAKLKAGGVVTIVGLISSDNAAAQSNAASLLARLMLAFSDSISKVIDSGAVKALLRLVSQNNDTSVCSNAADALEALSSKSIAAKKAIIDANGVPILIGAVVAPSKECMQGEYAQALQSHATRALANICGGTSDLILYLGELSQSSRLAAPVADIL</sequence>
<dbReference type="InterPro" id="IPR000225">
    <property type="entry name" value="Armadillo"/>
</dbReference>
<dbReference type="GO" id="GO:0051211">
    <property type="term" value="P:anisotropic cell growth"/>
    <property type="evidence" value="ECO:0007669"/>
    <property type="project" value="InterPro"/>
</dbReference>
<dbReference type="GO" id="GO:0008017">
    <property type="term" value="F:microtubule binding"/>
    <property type="evidence" value="ECO:0007669"/>
    <property type="project" value="InterPro"/>
</dbReference>
<dbReference type="Gramene" id="OMO53847">
    <property type="protein sequence ID" value="OMO53847"/>
    <property type="gene ID" value="CCACVL1_28290"/>
</dbReference>
<dbReference type="AlphaFoldDB" id="A0A1R3G717"/>
<dbReference type="Pfam" id="PF00514">
    <property type="entry name" value="Arm"/>
    <property type="match status" value="1"/>
</dbReference>
<accession>A0A1R3G717</accession>
<gene>
    <name evidence="3" type="ORF">CCACVL1_28290</name>
</gene>
<comment type="caution">
    <text evidence="3">The sequence shown here is derived from an EMBL/GenBank/DDBJ whole genome shotgun (WGS) entry which is preliminary data.</text>
</comment>
<dbReference type="GO" id="GO:2001006">
    <property type="term" value="P:regulation of cellulose biosynthetic process"/>
    <property type="evidence" value="ECO:0007669"/>
    <property type="project" value="InterPro"/>
</dbReference>
<dbReference type="OrthoDB" id="1732815at2759"/>
<evidence type="ECO:0000256" key="2">
    <source>
        <dbReference type="PROSITE-ProRule" id="PRU00259"/>
    </source>
</evidence>
<dbReference type="PANTHER" id="PTHR46369">
    <property type="entry name" value="PROTEIN CELLULOSE SYNTHASE INTERACTIVE 1"/>
    <property type="match status" value="1"/>
</dbReference>
<dbReference type="STRING" id="210143.A0A1R3G717"/>
<organism evidence="3 4">
    <name type="scientific">Corchorus capsularis</name>
    <name type="common">Jute</name>
    <dbReference type="NCBI Taxonomy" id="210143"/>
    <lineage>
        <taxon>Eukaryota</taxon>
        <taxon>Viridiplantae</taxon>
        <taxon>Streptophyta</taxon>
        <taxon>Embryophyta</taxon>
        <taxon>Tracheophyta</taxon>
        <taxon>Spermatophyta</taxon>
        <taxon>Magnoliopsida</taxon>
        <taxon>eudicotyledons</taxon>
        <taxon>Gunneridae</taxon>
        <taxon>Pentapetalae</taxon>
        <taxon>rosids</taxon>
        <taxon>malvids</taxon>
        <taxon>Malvales</taxon>
        <taxon>Malvaceae</taxon>
        <taxon>Grewioideae</taxon>
        <taxon>Apeibeae</taxon>
        <taxon>Corchorus</taxon>
    </lineage>
</organism>
<dbReference type="SUPFAM" id="SSF48371">
    <property type="entry name" value="ARM repeat"/>
    <property type="match status" value="1"/>
</dbReference>
<protein>
    <submittedName>
        <fullName evidence="3">Armadillo</fullName>
    </submittedName>
</protein>
<dbReference type="OMA" id="VAMAMEP"/>
<proteinExistence type="predicted"/>
<dbReference type="InterPro" id="IPR044297">
    <property type="entry name" value="CSI1/2/3"/>
</dbReference>
<dbReference type="GO" id="GO:0010330">
    <property type="term" value="C:cellulose synthase complex"/>
    <property type="evidence" value="ECO:0007669"/>
    <property type="project" value="InterPro"/>
</dbReference>
<dbReference type="Gene3D" id="1.25.10.10">
    <property type="entry name" value="Leucine-rich Repeat Variant"/>
    <property type="match status" value="2"/>
</dbReference>
<reference evidence="3 4" key="1">
    <citation type="submission" date="2013-09" db="EMBL/GenBank/DDBJ databases">
        <title>Corchorus capsularis genome sequencing.</title>
        <authorList>
            <person name="Alam M."/>
            <person name="Haque M.S."/>
            <person name="Islam M.S."/>
            <person name="Emdad E.M."/>
            <person name="Islam M.M."/>
            <person name="Ahmed B."/>
            <person name="Halim A."/>
            <person name="Hossen Q.M.M."/>
            <person name="Hossain M.Z."/>
            <person name="Ahmed R."/>
            <person name="Khan M.M."/>
            <person name="Islam R."/>
            <person name="Rashid M.M."/>
            <person name="Khan S.A."/>
            <person name="Rahman M.S."/>
            <person name="Alam M."/>
        </authorList>
    </citation>
    <scope>NUCLEOTIDE SEQUENCE [LARGE SCALE GENOMIC DNA]</scope>
    <source>
        <strain evidence="4">cv. CVL-1</strain>
        <tissue evidence="3">Whole seedling</tissue>
    </source>
</reference>
<evidence type="ECO:0000256" key="1">
    <source>
        <dbReference type="ARBA" id="ARBA00022737"/>
    </source>
</evidence>
<dbReference type="Proteomes" id="UP000188268">
    <property type="component" value="Unassembled WGS sequence"/>
</dbReference>
<dbReference type="InterPro" id="IPR016024">
    <property type="entry name" value="ARM-type_fold"/>
</dbReference>
<keyword evidence="1" id="KW-0677">Repeat</keyword>
<name>A0A1R3G717_COCAP</name>